<reference evidence="2" key="2">
    <citation type="journal article" date="2021" name="PeerJ">
        <title>Extensive microbial diversity within the chicken gut microbiome revealed by metagenomics and culture.</title>
        <authorList>
            <person name="Gilroy R."/>
            <person name="Ravi A."/>
            <person name="Getino M."/>
            <person name="Pursley I."/>
            <person name="Horton D.L."/>
            <person name="Alikhan N.F."/>
            <person name="Baker D."/>
            <person name="Gharbi K."/>
            <person name="Hall N."/>
            <person name="Watson M."/>
            <person name="Adriaenssens E.M."/>
            <person name="Foster-Nyarko E."/>
            <person name="Jarju S."/>
            <person name="Secka A."/>
            <person name="Antonio M."/>
            <person name="Oren A."/>
            <person name="Chaudhuri R.R."/>
            <person name="La Ragione R."/>
            <person name="Hildebrand F."/>
            <person name="Pallen M.J."/>
        </authorList>
    </citation>
    <scope>NUCLEOTIDE SEQUENCE</scope>
    <source>
        <strain evidence="2">C6-149</strain>
    </source>
</reference>
<dbReference type="EMBL" id="JADIMP010000027">
    <property type="protein sequence ID" value="MBO8441117.1"/>
    <property type="molecule type" value="Genomic_DNA"/>
</dbReference>
<evidence type="ECO:0000256" key="1">
    <source>
        <dbReference type="SAM" id="SignalP"/>
    </source>
</evidence>
<feature type="signal peptide" evidence="1">
    <location>
        <begin position="1"/>
        <end position="29"/>
    </location>
</feature>
<name>A0A9D9E478_9LACO</name>
<feature type="chain" id="PRO_5039524506" evidence="1">
    <location>
        <begin position="30"/>
        <end position="316"/>
    </location>
</feature>
<evidence type="ECO:0000313" key="3">
    <source>
        <dbReference type="Proteomes" id="UP000823614"/>
    </source>
</evidence>
<sequence length="316" mass="37346">MKMKNKRIWMSLIVVLVIGMLTSTITIHAADYSVKEQVTINRVHKKLKKQKHESDKLIKQIDQINSKNQFNRIRVKNQYRLCFVNYVNFYRNFFKLSNVYLGPQYNHTAQKALQKNIISSNMSTNNFYLNNNLLHDKKIQKLNVAVLSYFDNAYNKLNVRKRAWILSPIIHEIGTGVLYSPNNGLLRNNLYFINQNNRSIAVNSHKLITYPAKGVFPYQMMFYRHHQPTYWSIFVVGKPKINSLQIKVQDKTNHNQAIVKNINLDQKDNFGGFKTLITYQPEIPLINKHRYQVDINGLNNGKMHNYRYQFKLFMLK</sequence>
<evidence type="ECO:0000313" key="2">
    <source>
        <dbReference type="EMBL" id="MBO8441117.1"/>
    </source>
</evidence>
<gene>
    <name evidence="2" type="ORF">IAA89_01510</name>
</gene>
<dbReference type="Proteomes" id="UP000823614">
    <property type="component" value="Unassembled WGS sequence"/>
</dbReference>
<keyword evidence="1" id="KW-0732">Signal</keyword>
<accession>A0A9D9E478</accession>
<reference evidence="2" key="1">
    <citation type="submission" date="2020-10" db="EMBL/GenBank/DDBJ databases">
        <authorList>
            <person name="Gilroy R."/>
        </authorList>
    </citation>
    <scope>NUCLEOTIDE SEQUENCE</scope>
    <source>
        <strain evidence="2">C6-149</strain>
    </source>
</reference>
<comment type="caution">
    <text evidence="2">The sequence shown here is derived from an EMBL/GenBank/DDBJ whole genome shotgun (WGS) entry which is preliminary data.</text>
</comment>
<proteinExistence type="predicted"/>
<protein>
    <submittedName>
        <fullName evidence="2">Uncharacterized protein</fullName>
    </submittedName>
</protein>
<dbReference type="AlphaFoldDB" id="A0A9D9E478"/>
<organism evidence="2 3">
    <name type="scientific">Candidatus Gallilactobacillus intestinavium</name>
    <dbReference type="NCBI Taxonomy" id="2840838"/>
    <lineage>
        <taxon>Bacteria</taxon>
        <taxon>Bacillati</taxon>
        <taxon>Bacillota</taxon>
        <taxon>Bacilli</taxon>
        <taxon>Lactobacillales</taxon>
        <taxon>Lactobacillaceae</taxon>
        <taxon>Lactobacillaceae incertae sedis</taxon>
        <taxon>Candidatus Gallilactobacillus</taxon>
    </lineage>
</organism>